<sequence>MFDYMYKPSTLYLCLLVQRTTWTQEMVYLIVSDLDYEGAKETLDKRFLHLECGILMDFKGYKANHPEFQCDDYLIEPIEVIKNLKCRRLIKTHLPWDLLPLEIRNGTKKPKIIHVFRNPKDVCVSYYYHSKLLRYNSSTLEEFCKLFLSGKTAFSPYWNNIYSYWNRRNLPNILFICYEAMKQDLASVIRKVTEFLEKKELNKNEMDCLVDHLSFSNMKKNPAVAKNELLASIYKCTEKKETNTTLQFIRVGKVSVYLVRTLYKVYPSPGSARSVWAEPQTFCSMVADTDHPATSVNEREGNVTVEADDNRDSLQKTIFDVVKTGEVSDIEELVEKTGSQILRARDEWGYTPAHWAALDGNVETMRYLVDKSAPIDLSCLGIQGPRPIHWACRKGHSAVVQVLLQAGVAVNAADFKGLTPLMTACMFGRTATAAFLLGMGALNNLVDINGDTALHWAAYKGHVDVMKLLMYSGADLQAPDYFGSTPLHLACISGSVTCVKLLCEKDLAFTYCWIPVHIVFWSFKCIYLFTVFNFVIGI</sequence>
<keyword evidence="4" id="KW-1133">Transmembrane helix</keyword>
<dbReference type="PRINTS" id="PR01415">
    <property type="entry name" value="ANKYRIN"/>
</dbReference>
<dbReference type="SUPFAM" id="SSF48403">
    <property type="entry name" value="Ankyrin repeat"/>
    <property type="match status" value="1"/>
</dbReference>
<proteinExistence type="predicted"/>
<evidence type="ECO:0000313" key="7">
    <source>
        <dbReference type="Proteomes" id="UP001458880"/>
    </source>
</evidence>
<keyword evidence="1" id="KW-0677">Repeat</keyword>
<accession>A0AAW1MJR3</accession>
<dbReference type="SUPFAM" id="SSF52540">
    <property type="entry name" value="P-loop containing nucleoside triphosphate hydrolases"/>
    <property type="match status" value="1"/>
</dbReference>
<feature type="repeat" description="ANK" evidence="3">
    <location>
        <begin position="416"/>
        <end position="448"/>
    </location>
</feature>
<reference evidence="6 7" key="1">
    <citation type="journal article" date="2024" name="BMC Genomics">
        <title>De novo assembly and annotation of Popillia japonica's genome with initial clues to its potential as an invasive pest.</title>
        <authorList>
            <person name="Cucini C."/>
            <person name="Boschi S."/>
            <person name="Funari R."/>
            <person name="Cardaioli E."/>
            <person name="Iannotti N."/>
            <person name="Marturano G."/>
            <person name="Paoli F."/>
            <person name="Bruttini M."/>
            <person name="Carapelli A."/>
            <person name="Frati F."/>
            <person name="Nardi F."/>
        </authorList>
    </citation>
    <scope>NUCLEOTIDE SEQUENCE [LARGE SCALE GENOMIC DNA]</scope>
    <source>
        <strain evidence="6">DMR45628</strain>
    </source>
</reference>
<dbReference type="InterPro" id="IPR002110">
    <property type="entry name" value="Ankyrin_rpt"/>
</dbReference>
<evidence type="ECO:0000256" key="3">
    <source>
        <dbReference type="PROSITE-ProRule" id="PRU00023"/>
    </source>
</evidence>
<dbReference type="GO" id="GO:0008146">
    <property type="term" value="F:sulfotransferase activity"/>
    <property type="evidence" value="ECO:0007669"/>
    <property type="project" value="InterPro"/>
</dbReference>
<name>A0AAW1MJR3_POPJA</name>
<dbReference type="InterPro" id="IPR051637">
    <property type="entry name" value="Ank_repeat_dom-contain_49"/>
</dbReference>
<feature type="repeat" description="ANK" evidence="3">
    <location>
        <begin position="348"/>
        <end position="380"/>
    </location>
</feature>
<evidence type="ECO:0000259" key="5">
    <source>
        <dbReference type="Pfam" id="PF00685"/>
    </source>
</evidence>
<feature type="repeat" description="ANK" evidence="3">
    <location>
        <begin position="449"/>
        <end position="481"/>
    </location>
</feature>
<organism evidence="6 7">
    <name type="scientific">Popillia japonica</name>
    <name type="common">Japanese beetle</name>
    <dbReference type="NCBI Taxonomy" id="7064"/>
    <lineage>
        <taxon>Eukaryota</taxon>
        <taxon>Metazoa</taxon>
        <taxon>Ecdysozoa</taxon>
        <taxon>Arthropoda</taxon>
        <taxon>Hexapoda</taxon>
        <taxon>Insecta</taxon>
        <taxon>Pterygota</taxon>
        <taxon>Neoptera</taxon>
        <taxon>Endopterygota</taxon>
        <taxon>Coleoptera</taxon>
        <taxon>Polyphaga</taxon>
        <taxon>Scarabaeiformia</taxon>
        <taxon>Scarabaeidae</taxon>
        <taxon>Rutelinae</taxon>
        <taxon>Popillia</taxon>
    </lineage>
</organism>
<keyword evidence="2 3" id="KW-0040">ANK repeat</keyword>
<dbReference type="PROSITE" id="PS50088">
    <property type="entry name" value="ANK_REPEAT"/>
    <property type="match status" value="5"/>
</dbReference>
<protein>
    <submittedName>
        <fullName evidence="6">Ankyrin repeats (3 copies)</fullName>
    </submittedName>
</protein>
<dbReference type="EMBL" id="JASPKY010000039">
    <property type="protein sequence ID" value="KAK9746511.1"/>
    <property type="molecule type" value="Genomic_DNA"/>
</dbReference>
<keyword evidence="4" id="KW-0472">Membrane</keyword>
<dbReference type="Gene3D" id="1.25.40.20">
    <property type="entry name" value="Ankyrin repeat-containing domain"/>
    <property type="match status" value="2"/>
</dbReference>
<dbReference type="Proteomes" id="UP001458880">
    <property type="component" value="Unassembled WGS sequence"/>
</dbReference>
<gene>
    <name evidence="6" type="ORF">QE152_g6008</name>
</gene>
<dbReference type="PROSITE" id="PS50297">
    <property type="entry name" value="ANK_REP_REGION"/>
    <property type="match status" value="4"/>
</dbReference>
<evidence type="ECO:0000256" key="1">
    <source>
        <dbReference type="ARBA" id="ARBA00022737"/>
    </source>
</evidence>
<dbReference type="Gene3D" id="3.40.50.300">
    <property type="entry name" value="P-loop containing nucleotide triphosphate hydrolases"/>
    <property type="match status" value="1"/>
</dbReference>
<dbReference type="InterPro" id="IPR036770">
    <property type="entry name" value="Ankyrin_rpt-contain_sf"/>
</dbReference>
<dbReference type="Pfam" id="PF00685">
    <property type="entry name" value="Sulfotransfer_1"/>
    <property type="match status" value="1"/>
</dbReference>
<dbReference type="PANTHER" id="PTHR24180:SF45">
    <property type="entry name" value="POLY [ADP-RIBOSE] POLYMERASE TANKYRASE"/>
    <property type="match status" value="1"/>
</dbReference>
<feature type="domain" description="Sulfotransferase" evidence="5">
    <location>
        <begin position="20"/>
        <end position="238"/>
    </location>
</feature>
<feature type="repeat" description="ANK" evidence="3">
    <location>
        <begin position="383"/>
        <end position="415"/>
    </location>
</feature>
<dbReference type="InterPro" id="IPR000863">
    <property type="entry name" value="Sulfotransferase_dom"/>
</dbReference>
<dbReference type="AlphaFoldDB" id="A0AAW1MJR3"/>
<keyword evidence="4" id="KW-0812">Transmembrane</keyword>
<dbReference type="SMART" id="SM00248">
    <property type="entry name" value="ANK"/>
    <property type="match status" value="5"/>
</dbReference>
<dbReference type="Pfam" id="PF12796">
    <property type="entry name" value="Ank_2"/>
    <property type="match status" value="2"/>
</dbReference>
<comment type="caution">
    <text evidence="6">The sequence shown here is derived from an EMBL/GenBank/DDBJ whole genome shotgun (WGS) entry which is preliminary data.</text>
</comment>
<dbReference type="PANTHER" id="PTHR24180">
    <property type="entry name" value="CYCLIN-DEPENDENT KINASE INHIBITOR 2C-RELATED"/>
    <property type="match status" value="1"/>
</dbReference>
<feature type="transmembrane region" description="Helical" evidence="4">
    <location>
        <begin position="513"/>
        <end position="536"/>
    </location>
</feature>
<evidence type="ECO:0000313" key="6">
    <source>
        <dbReference type="EMBL" id="KAK9746511.1"/>
    </source>
</evidence>
<evidence type="ECO:0000256" key="4">
    <source>
        <dbReference type="SAM" id="Phobius"/>
    </source>
</evidence>
<feature type="repeat" description="ANK" evidence="3">
    <location>
        <begin position="482"/>
        <end position="502"/>
    </location>
</feature>
<keyword evidence="7" id="KW-1185">Reference proteome</keyword>
<dbReference type="InterPro" id="IPR027417">
    <property type="entry name" value="P-loop_NTPase"/>
</dbReference>
<evidence type="ECO:0000256" key="2">
    <source>
        <dbReference type="ARBA" id="ARBA00023043"/>
    </source>
</evidence>